<proteinExistence type="predicted"/>
<dbReference type="InterPro" id="IPR028976">
    <property type="entry name" value="CheC-like_sf"/>
</dbReference>
<evidence type="ECO:0000256" key="1">
    <source>
        <dbReference type="ARBA" id="ARBA00022500"/>
    </source>
</evidence>
<dbReference type="PANTHER" id="PTHR39452">
    <property type="entry name" value="CHEY-P PHOSPHATASE CHEX"/>
    <property type="match status" value="1"/>
</dbReference>
<dbReference type="EMBL" id="CP018799">
    <property type="protein sequence ID" value="ATX78556.1"/>
    <property type="molecule type" value="Genomic_DNA"/>
</dbReference>
<dbReference type="Proteomes" id="UP000231701">
    <property type="component" value="Chromosome"/>
</dbReference>
<keyword evidence="4" id="KW-1185">Reference proteome</keyword>
<reference evidence="3 4" key="1">
    <citation type="submission" date="2016-12" db="EMBL/GenBank/DDBJ databases">
        <title>Isolation and genomic insights into novel planktonic Zetaproteobacteria from stratified waters of the Chesapeake Bay.</title>
        <authorList>
            <person name="McAllister S.M."/>
            <person name="Kato S."/>
            <person name="Chan C.S."/>
            <person name="Chiu B.K."/>
            <person name="Field E.K."/>
        </authorList>
    </citation>
    <scope>NUCLEOTIDE SEQUENCE [LARGE SCALE GENOMIC DNA]</scope>
    <source>
        <strain evidence="3 4">CP-5</strain>
    </source>
</reference>
<feature type="domain" description="Chemotaxis phosphatase CheX-like" evidence="2">
    <location>
        <begin position="41"/>
        <end position="128"/>
    </location>
</feature>
<accession>A0A2K8L2U1</accession>
<dbReference type="AlphaFoldDB" id="A0A2K8L2U1"/>
<dbReference type="KEGG" id="maes:Ga0123461_0103"/>
<evidence type="ECO:0000313" key="3">
    <source>
        <dbReference type="EMBL" id="ATX78556.1"/>
    </source>
</evidence>
<dbReference type="SUPFAM" id="SSF103039">
    <property type="entry name" value="CheC-like"/>
    <property type="match status" value="1"/>
</dbReference>
<dbReference type="InterPro" id="IPR028051">
    <property type="entry name" value="CheX-like_dom"/>
</dbReference>
<dbReference type="PANTHER" id="PTHR39452:SF1">
    <property type="entry name" value="CHEY-P PHOSPHATASE CHEX"/>
    <property type="match status" value="1"/>
</dbReference>
<keyword evidence="1" id="KW-0145">Chemotaxis</keyword>
<evidence type="ECO:0000313" key="4">
    <source>
        <dbReference type="Proteomes" id="UP000231701"/>
    </source>
</evidence>
<protein>
    <submittedName>
        <fullName evidence="3">Chemotaxis phosphatase CheX</fullName>
    </submittedName>
</protein>
<dbReference type="Pfam" id="PF13690">
    <property type="entry name" value="CheX"/>
    <property type="match status" value="1"/>
</dbReference>
<sequence>MHFNEEDINRIITDIWTTILDLEIEYVHDGVTLPKGERSMVGCIQIAGEWQGAVTLFCPDSLVRKATASMFGMTEDEVSEDEMQDALGELTNMTAGNINTLLPQGCCISLPSVAEGIDYKITIPGGKVTCELGFLCEGEPMIAAVVARG</sequence>
<dbReference type="OrthoDB" id="9790435at2"/>
<dbReference type="CDD" id="cd17906">
    <property type="entry name" value="CheX"/>
    <property type="match status" value="1"/>
</dbReference>
<gene>
    <name evidence="3" type="ORF">Ga0123461_0103</name>
</gene>
<dbReference type="GO" id="GO:0006935">
    <property type="term" value="P:chemotaxis"/>
    <property type="evidence" value="ECO:0007669"/>
    <property type="project" value="UniProtKB-KW"/>
</dbReference>
<organism evidence="3 4">
    <name type="scientific">Mariprofundus aestuarium</name>
    <dbReference type="NCBI Taxonomy" id="1921086"/>
    <lineage>
        <taxon>Bacteria</taxon>
        <taxon>Pseudomonadati</taxon>
        <taxon>Pseudomonadota</taxon>
        <taxon>Candidatius Mariprofundia</taxon>
        <taxon>Mariprofundales</taxon>
        <taxon>Mariprofundaceae</taxon>
        <taxon>Mariprofundus</taxon>
    </lineage>
</organism>
<evidence type="ECO:0000259" key="2">
    <source>
        <dbReference type="Pfam" id="PF13690"/>
    </source>
</evidence>
<dbReference type="InterPro" id="IPR038756">
    <property type="entry name" value="CheX-like"/>
</dbReference>
<dbReference type="Gene3D" id="3.40.1550.10">
    <property type="entry name" value="CheC-like"/>
    <property type="match status" value="1"/>
</dbReference>
<name>A0A2K8L2U1_MARES</name>
<dbReference type="RefSeq" id="WP_100276552.1">
    <property type="nucleotide sequence ID" value="NZ_CP018799.1"/>
</dbReference>